<dbReference type="EMBL" id="DF237290">
    <property type="protein sequence ID" value="GAQ87256.1"/>
    <property type="molecule type" value="Genomic_DNA"/>
</dbReference>
<keyword evidence="3" id="KW-1185">Reference proteome</keyword>
<protein>
    <submittedName>
        <fullName evidence="2">Uncharacterized protein</fullName>
    </submittedName>
</protein>
<gene>
    <name evidence="2" type="ORF">KFL_003410130</name>
</gene>
<feature type="region of interest" description="Disordered" evidence="1">
    <location>
        <begin position="89"/>
        <end position="113"/>
    </location>
</feature>
<reference evidence="2 3" key="1">
    <citation type="journal article" date="2014" name="Nat. Commun.">
        <title>Klebsormidium flaccidum genome reveals primary factors for plant terrestrial adaptation.</title>
        <authorList>
            <person name="Hori K."/>
            <person name="Maruyama F."/>
            <person name="Fujisawa T."/>
            <person name="Togashi T."/>
            <person name="Yamamoto N."/>
            <person name="Seo M."/>
            <person name="Sato S."/>
            <person name="Yamada T."/>
            <person name="Mori H."/>
            <person name="Tajima N."/>
            <person name="Moriyama T."/>
            <person name="Ikeuchi M."/>
            <person name="Watanabe M."/>
            <person name="Wada H."/>
            <person name="Kobayashi K."/>
            <person name="Saito M."/>
            <person name="Masuda T."/>
            <person name="Sasaki-Sekimoto Y."/>
            <person name="Mashiguchi K."/>
            <person name="Awai K."/>
            <person name="Shimojima M."/>
            <person name="Masuda S."/>
            <person name="Iwai M."/>
            <person name="Nobusawa T."/>
            <person name="Narise T."/>
            <person name="Kondo S."/>
            <person name="Saito H."/>
            <person name="Sato R."/>
            <person name="Murakawa M."/>
            <person name="Ihara Y."/>
            <person name="Oshima-Yamada Y."/>
            <person name="Ohtaka K."/>
            <person name="Satoh M."/>
            <person name="Sonobe K."/>
            <person name="Ishii M."/>
            <person name="Ohtani R."/>
            <person name="Kanamori-Sato M."/>
            <person name="Honoki R."/>
            <person name="Miyazaki D."/>
            <person name="Mochizuki H."/>
            <person name="Umetsu J."/>
            <person name="Higashi K."/>
            <person name="Shibata D."/>
            <person name="Kamiya Y."/>
            <person name="Sato N."/>
            <person name="Nakamura Y."/>
            <person name="Tabata S."/>
            <person name="Ida S."/>
            <person name="Kurokawa K."/>
            <person name="Ohta H."/>
        </authorList>
    </citation>
    <scope>NUCLEOTIDE SEQUENCE [LARGE SCALE GENOMIC DNA]</scope>
    <source>
        <strain evidence="2 3">NIES-2285</strain>
    </source>
</reference>
<evidence type="ECO:0000256" key="1">
    <source>
        <dbReference type="SAM" id="MobiDB-lite"/>
    </source>
</evidence>
<dbReference type="Proteomes" id="UP000054558">
    <property type="component" value="Unassembled WGS sequence"/>
</dbReference>
<dbReference type="AlphaFoldDB" id="A0A1Y1IES7"/>
<evidence type="ECO:0000313" key="3">
    <source>
        <dbReference type="Proteomes" id="UP000054558"/>
    </source>
</evidence>
<proteinExistence type="predicted"/>
<evidence type="ECO:0000313" key="2">
    <source>
        <dbReference type="EMBL" id="GAQ87256.1"/>
    </source>
</evidence>
<accession>A0A1Y1IES7</accession>
<name>A0A1Y1IES7_KLENI</name>
<organism evidence="2 3">
    <name type="scientific">Klebsormidium nitens</name>
    <name type="common">Green alga</name>
    <name type="synonym">Ulothrix nitens</name>
    <dbReference type="NCBI Taxonomy" id="105231"/>
    <lineage>
        <taxon>Eukaryota</taxon>
        <taxon>Viridiplantae</taxon>
        <taxon>Streptophyta</taxon>
        <taxon>Klebsormidiophyceae</taxon>
        <taxon>Klebsormidiales</taxon>
        <taxon>Klebsormidiaceae</taxon>
        <taxon>Klebsormidium</taxon>
    </lineage>
</organism>
<sequence>MGEEEEREEEFGVWLNAKMWGLGLDSDVCVPYVTGLLELEEGGSAIEEFLVDAALQTDSSATLRFDPLSTTQEILARYRRRGMAAQAVSKPEKWVEASPEPQSKSKKGKKKNERTVLPADLFSHWWTSEVGADWGTTATALEGNESQNDESWVRNTQWDDYEVGRQAETWGFDEKAFHNRVGEDVSLSTKASKASKKPVGMKKVAAGLGSESLSGAGYIRSAGKPPTSVVVARRMILHVLGLKDPNRRKQ</sequence>